<dbReference type="PANTHER" id="PTHR46494:SF1">
    <property type="entry name" value="CORA FAMILY METAL ION TRANSPORTER (EUROFUNG)"/>
    <property type="match status" value="1"/>
</dbReference>
<accession>A0AAI8YWD6</accession>
<keyword evidence="3" id="KW-0813">Transport</keyword>
<dbReference type="InterPro" id="IPR045861">
    <property type="entry name" value="CorA_cytoplasmic_dom"/>
</dbReference>
<keyword evidence="6 9" id="KW-1133">Transmembrane helix</keyword>
<feature type="transmembrane region" description="Helical" evidence="9">
    <location>
        <begin position="470"/>
        <end position="489"/>
    </location>
</feature>
<dbReference type="GO" id="GO:0000287">
    <property type="term" value="F:magnesium ion binding"/>
    <property type="evidence" value="ECO:0007669"/>
    <property type="project" value="TreeGrafter"/>
</dbReference>
<gene>
    <name evidence="10" type="ORF">LECACI_7A003211</name>
</gene>
<dbReference type="GO" id="GO:0015087">
    <property type="term" value="F:cobalt ion transmembrane transporter activity"/>
    <property type="evidence" value="ECO:0007669"/>
    <property type="project" value="TreeGrafter"/>
</dbReference>
<comment type="subcellular location">
    <subcellularLocation>
        <location evidence="1">Cell membrane</location>
        <topology evidence="1">Multi-pass membrane protein</topology>
    </subcellularLocation>
</comment>
<dbReference type="Proteomes" id="UP001296104">
    <property type="component" value="Unassembled WGS sequence"/>
</dbReference>
<evidence type="ECO:0000256" key="7">
    <source>
        <dbReference type="ARBA" id="ARBA00023136"/>
    </source>
</evidence>
<dbReference type="SUPFAM" id="SSF144083">
    <property type="entry name" value="Magnesium transport protein CorA, transmembrane region"/>
    <property type="match status" value="1"/>
</dbReference>
<evidence type="ECO:0000256" key="6">
    <source>
        <dbReference type="ARBA" id="ARBA00022989"/>
    </source>
</evidence>
<keyword evidence="11" id="KW-1185">Reference proteome</keyword>
<comment type="similarity">
    <text evidence="2">Belongs to the CorA metal ion transporter (MIT) (TC 1.A.35) family.</text>
</comment>
<protein>
    <submittedName>
        <fullName evidence="10">Magnesium transport</fullName>
    </submittedName>
</protein>
<comment type="caution">
    <text evidence="10">The sequence shown here is derived from an EMBL/GenBank/DDBJ whole genome shotgun (WGS) entry which is preliminary data.</text>
</comment>
<dbReference type="Gene3D" id="3.30.460.20">
    <property type="entry name" value="CorA soluble domain-like"/>
    <property type="match status" value="1"/>
</dbReference>
<evidence type="ECO:0000256" key="8">
    <source>
        <dbReference type="SAM" id="MobiDB-lite"/>
    </source>
</evidence>
<dbReference type="AlphaFoldDB" id="A0AAI8YWD6"/>
<keyword evidence="4" id="KW-1003">Cell membrane</keyword>
<keyword evidence="7 9" id="KW-0472">Membrane</keyword>
<name>A0AAI8YWD6_9PEZI</name>
<dbReference type="EMBL" id="CAVMBE010000015">
    <property type="protein sequence ID" value="CAK3947563.1"/>
    <property type="molecule type" value="Genomic_DNA"/>
</dbReference>
<sequence>MFRAFASDLHAVVLNSGPLRHQTRLKSRSWWRHKAVNRNISTSVRLSAKLETEFDPVPRPHHEPIPVSASLWRRLFHNSRADSWTSRAGEEPGIDPTSKLASQRFSQQHDSESEICIVDFSDQRVIKHDVEVASLDSFLKEQPRPSWASCRWIYVNGINWDVVRSLGSEKGLHPLAIEDVMDTGTSTKVNWYDDHCFLEMNLVKLEHIHDDRRTRVEDDPVSSSLRDRIGSRLHPRWRTLVPGRFRMTVEQVSMFLTADNTFITFFERSGEEVLNPIISRLESPKSTIRSSNDPSMLLHAVIDTVVDLSLPIGKAYAQVFDDLEQSVLRRPNVAQSKELHILRSGLTLLMDNSIANGSLLKTLVDHRAAIATADGNLNDPVTSVHISSTAQIYLQDVQDHIAALSNSTDMSIRSADNLSSLIFNTIAASQNESISKLTFVSSFFLPLTFLTSYFGMNFDPMPVVNEHSDAYFWVIATPIMLITATLLTVRANLLKMRLPWRNPKTGQRLSKGKLD</sequence>
<dbReference type="PANTHER" id="PTHR46494">
    <property type="entry name" value="CORA FAMILY METAL ION TRANSPORTER (EUROFUNG)"/>
    <property type="match status" value="1"/>
</dbReference>
<dbReference type="InterPro" id="IPR002523">
    <property type="entry name" value="MgTranspt_CorA/ZnTranspt_ZntB"/>
</dbReference>
<organism evidence="10 11">
    <name type="scientific">Lecanosticta acicola</name>
    <dbReference type="NCBI Taxonomy" id="111012"/>
    <lineage>
        <taxon>Eukaryota</taxon>
        <taxon>Fungi</taxon>
        <taxon>Dikarya</taxon>
        <taxon>Ascomycota</taxon>
        <taxon>Pezizomycotina</taxon>
        <taxon>Dothideomycetes</taxon>
        <taxon>Dothideomycetidae</taxon>
        <taxon>Mycosphaerellales</taxon>
        <taxon>Mycosphaerellaceae</taxon>
        <taxon>Lecanosticta</taxon>
    </lineage>
</organism>
<dbReference type="GO" id="GO:0015095">
    <property type="term" value="F:magnesium ion transmembrane transporter activity"/>
    <property type="evidence" value="ECO:0007669"/>
    <property type="project" value="TreeGrafter"/>
</dbReference>
<dbReference type="Gene3D" id="1.20.58.340">
    <property type="entry name" value="Magnesium transport protein CorA, transmembrane region"/>
    <property type="match status" value="2"/>
</dbReference>
<evidence type="ECO:0000256" key="1">
    <source>
        <dbReference type="ARBA" id="ARBA00004651"/>
    </source>
</evidence>
<evidence type="ECO:0000313" key="11">
    <source>
        <dbReference type="Proteomes" id="UP001296104"/>
    </source>
</evidence>
<proteinExistence type="inferred from homology"/>
<dbReference type="Pfam" id="PF01544">
    <property type="entry name" value="CorA"/>
    <property type="match status" value="1"/>
</dbReference>
<feature type="region of interest" description="Disordered" evidence="8">
    <location>
        <begin position="84"/>
        <end position="105"/>
    </location>
</feature>
<evidence type="ECO:0000256" key="5">
    <source>
        <dbReference type="ARBA" id="ARBA00022692"/>
    </source>
</evidence>
<feature type="transmembrane region" description="Helical" evidence="9">
    <location>
        <begin position="437"/>
        <end position="458"/>
    </location>
</feature>
<reference evidence="10" key="1">
    <citation type="submission" date="2023-11" db="EMBL/GenBank/DDBJ databases">
        <authorList>
            <person name="Alioto T."/>
            <person name="Alioto T."/>
            <person name="Gomez Garrido J."/>
        </authorList>
    </citation>
    <scope>NUCLEOTIDE SEQUENCE</scope>
</reference>
<keyword evidence="5 9" id="KW-0812">Transmembrane</keyword>
<evidence type="ECO:0000313" key="10">
    <source>
        <dbReference type="EMBL" id="CAK3947563.1"/>
    </source>
</evidence>
<evidence type="ECO:0000256" key="4">
    <source>
        <dbReference type="ARBA" id="ARBA00022475"/>
    </source>
</evidence>
<dbReference type="GO" id="GO:0005886">
    <property type="term" value="C:plasma membrane"/>
    <property type="evidence" value="ECO:0007669"/>
    <property type="project" value="UniProtKB-SubCell"/>
</dbReference>
<dbReference type="SUPFAM" id="SSF143865">
    <property type="entry name" value="CorA soluble domain-like"/>
    <property type="match status" value="1"/>
</dbReference>
<evidence type="ECO:0000256" key="3">
    <source>
        <dbReference type="ARBA" id="ARBA00022448"/>
    </source>
</evidence>
<dbReference type="InterPro" id="IPR045863">
    <property type="entry name" value="CorA_TM1_TM2"/>
</dbReference>
<dbReference type="GO" id="GO:0050897">
    <property type="term" value="F:cobalt ion binding"/>
    <property type="evidence" value="ECO:0007669"/>
    <property type="project" value="TreeGrafter"/>
</dbReference>
<evidence type="ECO:0000256" key="9">
    <source>
        <dbReference type="SAM" id="Phobius"/>
    </source>
</evidence>
<evidence type="ECO:0000256" key="2">
    <source>
        <dbReference type="ARBA" id="ARBA00009765"/>
    </source>
</evidence>